<comment type="caution">
    <text evidence="1">The sequence shown here is derived from an EMBL/GenBank/DDBJ whole genome shotgun (WGS) entry which is preliminary data.</text>
</comment>
<name>A0A4Y2CPY2_ARAVE</name>
<evidence type="ECO:0000313" key="1">
    <source>
        <dbReference type="EMBL" id="GBM06460.1"/>
    </source>
</evidence>
<gene>
    <name evidence="1" type="ORF">AVEN_58307_1</name>
</gene>
<reference evidence="1 2" key="1">
    <citation type="journal article" date="2019" name="Sci. Rep.">
        <title>Orb-weaving spider Araneus ventricosus genome elucidates the spidroin gene catalogue.</title>
        <authorList>
            <person name="Kono N."/>
            <person name="Nakamura H."/>
            <person name="Ohtoshi R."/>
            <person name="Moran D.A.P."/>
            <person name="Shinohara A."/>
            <person name="Yoshida Y."/>
            <person name="Fujiwara M."/>
            <person name="Mori M."/>
            <person name="Tomita M."/>
            <person name="Arakawa K."/>
        </authorList>
    </citation>
    <scope>NUCLEOTIDE SEQUENCE [LARGE SCALE GENOMIC DNA]</scope>
</reference>
<protein>
    <submittedName>
        <fullName evidence="1">Uncharacterized protein</fullName>
    </submittedName>
</protein>
<dbReference type="AlphaFoldDB" id="A0A4Y2CPY2"/>
<evidence type="ECO:0000313" key="2">
    <source>
        <dbReference type="Proteomes" id="UP000499080"/>
    </source>
</evidence>
<dbReference type="EMBL" id="BGPR01000229">
    <property type="protein sequence ID" value="GBM06460.1"/>
    <property type="molecule type" value="Genomic_DNA"/>
</dbReference>
<keyword evidence="2" id="KW-1185">Reference proteome</keyword>
<organism evidence="1 2">
    <name type="scientific">Araneus ventricosus</name>
    <name type="common">Orbweaver spider</name>
    <name type="synonym">Epeira ventricosa</name>
    <dbReference type="NCBI Taxonomy" id="182803"/>
    <lineage>
        <taxon>Eukaryota</taxon>
        <taxon>Metazoa</taxon>
        <taxon>Ecdysozoa</taxon>
        <taxon>Arthropoda</taxon>
        <taxon>Chelicerata</taxon>
        <taxon>Arachnida</taxon>
        <taxon>Araneae</taxon>
        <taxon>Araneomorphae</taxon>
        <taxon>Entelegynae</taxon>
        <taxon>Araneoidea</taxon>
        <taxon>Araneidae</taxon>
        <taxon>Araneus</taxon>
    </lineage>
</organism>
<dbReference type="Proteomes" id="UP000499080">
    <property type="component" value="Unassembled WGS sequence"/>
</dbReference>
<accession>A0A4Y2CPY2</accession>
<sequence>MSFPCNVDLVVGKRVLQRFVLGAKPMATDLDDKFDAFGDKMKVLENTRIITLSLLGTEIWRSFWKSPCDAMPCRKAINTEEAQASCWQKKKTRNANNK</sequence>
<proteinExistence type="predicted"/>